<protein>
    <recommendedName>
        <fullName evidence="2">Peptidase S74 domain-containing protein</fullName>
    </recommendedName>
</protein>
<name>A0ABX4TFN2_9HYPH</name>
<dbReference type="InterPro" id="IPR030392">
    <property type="entry name" value="S74_ICA"/>
</dbReference>
<sequence>MHIGKYFGLSAAFIVGGCATSETMVLKPYRLENGVVLQDVVTVGGNGKGTAPVVTAVKTFELAGNKTRLVHSASGSEGSMGSAVARAVASGVAAGVPAAVAQVIANRADGERITVSNSNSSSPVNTNTNTPTNTNNPTNTNTNNPTNTNTNNPTNTNTNTSMPTNTNTNTNTNDNAPEPDANEASDRRLKRDIARLAELANGLGVYRFRYLWSDEVFVGVMAQEVLEVMPEAVVIGSDGYMRVNYTKLGIEMLSLEQWTSRLVAGVPSSRALRMDHRSLALASR</sequence>
<feature type="domain" description="Peptidase S74" evidence="2">
    <location>
        <begin position="185"/>
        <end position="233"/>
    </location>
</feature>
<evidence type="ECO:0000313" key="4">
    <source>
        <dbReference type="Proteomes" id="UP001190825"/>
    </source>
</evidence>
<dbReference type="Proteomes" id="UP001190825">
    <property type="component" value="Unassembled WGS sequence"/>
</dbReference>
<evidence type="ECO:0000313" key="3">
    <source>
        <dbReference type="EMBL" id="PLT97838.1"/>
    </source>
</evidence>
<organism evidence="3 4">
    <name type="scientific">Sinorhizobium medicae</name>
    <dbReference type="NCBI Taxonomy" id="110321"/>
    <lineage>
        <taxon>Bacteria</taxon>
        <taxon>Pseudomonadati</taxon>
        <taxon>Pseudomonadota</taxon>
        <taxon>Alphaproteobacteria</taxon>
        <taxon>Hyphomicrobiales</taxon>
        <taxon>Rhizobiaceae</taxon>
        <taxon>Sinorhizobium/Ensifer group</taxon>
        <taxon>Sinorhizobium</taxon>
    </lineage>
</organism>
<dbReference type="EMBL" id="NBUC01000126">
    <property type="protein sequence ID" value="PLT97838.1"/>
    <property type="molecule type" value="Genomic_DNA"/>
</dbReference>
<dbReference type="Pfam" id="PF13884">
    <property type="entry name" value="Peptidase_S74"/>
    <property type="match status" value="1"/>
</dbReference>
<feature type="region of interest" description="Disordered" evidence="1">
    <location>
        <begin position="112"/>
        <end position="186"/>
    </location>
</feature>
<dbReference type="RefSeq" id="WP_011975250.1">
    <property type="nucleotide sequence ID" value="NZ_CP104147.1"/>
</dbReference>
<reference evidence="3 4" key="1">
    <citation type="journal article" date="2018" name="FEMS Microbiol. Ecol.">
        <title>Co-invading symbiotic mutualists of Medicago polymorpha retain high ancestral diversity and contain diverse accessory genomes.</title>
        <authorList>
            <person name="Porter S.S."/>
            <person name="Faber-Hammond J.J."/>
            <person name="Friesen M.L."/>
        </authorList>
    </citation>
    <scope>NUCLEOTIDE SEQUENCE [LARGE SCALE GENOMIC DNA]</scope>
    <source>
        <strain evidence="3 4">Str16</strain>
    </source>
</reference>
<keyword evidence="4" id="KW-1185">Reference proteome</keyword>
<comment type="caution">
    <text evidence="3">The sequence shown here is derived from an EMBL/GenBank/DDBJ whole genome shotgun (WGS) entry which is preliminary data.</text>
</comment>
<feature type="compositionally biased region" description="Low complexity" evidence="1">
    <location>
        <begin position="114"/>
        <end position="173"/>
    </location>
</feature>
<gene>
    <name evidence="3" type="ORF">BMJ33_25155</name>
</gene>
<dbReference type="PROSITE" id="PS51257">
    <property type="entry name" value="PROKAR_LIPOPROTEIN"/>
    <property type="match status" value="1"/>
</dbReference>
<accession>A0ABX4TFN2</accession>
<proteinExistence type="predicted"/>
<evidence type="ECO:0000256" key="1">
    <source>
        <dbReference type="SAM" id="MobiDB-lite"/>
    </source>
</evidence>
<evidence type="ECO:0000259" key="2">
    <source>
        <dbReference type="Pfam" id="PF13884"/>
    </source>
</evidence>
<dbReference type="GeneID" id="63640720"/>